<evidence type="ECO:0000313" key="3">
    <source>
        <dbReference type="Proteomes" id="UP000062645"/>
    </source>
</evidence>
<dbReference type="EMBL" id="CP012036">
    <property type="protein sequence ID" value="ALF52950.1"/>
    <property type="molecule type" value="Genomic_DNA"/>
</dbReference>
<proteinExistence type="predicted"/>
<keyword evidence="1" id="KW-0732">Signal</keyword>
<accession>A0A0M5TIH9</accession>
<evidence type="ECO:0008006" key="4">
    <source>
        <dbReference type="Google" id="ProtNLM"/>
    </source>
</evidence>
<organism evidence="2 3">
    <name type="scientific">Nostoc piscinale CENA21</name>
    <dbReference type="NCBI Taxonomy" id="224013"/>
    <lineage>
        <taxon>Bacteria</taxon>
        <taxon>Bacillati</taxon>
        <taxon>Cyanobacteriota</taxon>
        <taxon>Cyanophyceae</taxon>
        <taxon>Nostocales</taxon>
        <taxon>Nostocaceae</taxon>
        <taxon>Nostoc</taxon>
    </lineage>
</organism>
<name>A0A0M5TIH9_9NOSO</name>
<sequence>MFISKNFLAAATIAASLIVPSAALANDRDITATTIPATACRPNSDSADASVVLSNGAYVFNGSATGTVTLYCPLPINANTVVDFSNDNDISRYRVYYRDSDGIGTASEIKVNLTYRDATGLTTVGGTWSSNGFNIIDNTTRSVDLIHDVGLDRLYSFVVTMQRTNTTQNPAFSGIDFPVIAPL</sequence>
<keyword evidence="3" id="KW-1185">Reference proteome</keyword>
<dbReference type="OrthoDB" id="9831604at2"/>
<dbReference type="PATRIC" id="fig|224013.5.peg.2175"/>
<dbReference type="KEGG" id="npz:ACX27_08955"/>
<dbReference type="AlphaFoldDB" id="A0A0M5TIH9"/>
<reference evidence="3" key="1">
    <citation type="submission" date="2015-07" db="EMBL/GenBank/DDBJ databases">
        <title>Genome Of Nitrogen-Fixing Cyanobacterium Nostoc piscinale CENA21 From Solimoes/Amazon River Floodplain Sediments And Comparative Genomics To Uncover Biosynthetic Natural Products Potential.</title>
        <authorList>
            <person name="Leao T.F."/>
            <person name="Leao P.N."/>
            <person name="Guimaraes P.I."/>
            <person name="de Melo A.G.C."/>
            <person name="Ramos R.T.J."/>
            <person name="Silva A."/>
            <person name="Fiore M.F."/>
            <person name="Schneider M.P.C."/>
        </authorList>
    </citation>
    <scope>NUCLEOTIDE SEQUENCE [LARGE SCALE GENOMIC DNA]</scope>
    <source>
        <strain evidence="3">CENA21</strain>
    </source>
</reference>
<dbReference type="RefSeq" id="WP_062291113.1">
    <property type="nucleotide sequence ID" value="NZ_CP012036.1"/>
</dbReference>
<feature type="signal peptide" evidence="1">
    <location>
        <begin position="1"/>
        <end position="25"/>
    </location>
</feature>
<dbReference type="Proteomes" id="UP000062645">
    <property type="component" value="Chromosome"/>
</dbReference>
<feature type="chain" id="PRO_5005806168" description="Spore coat protein U domain-containing protein" evidence="1">
    <location>
        <begin position="26"/>
        <end position="183"/>
    </location>
</feature>
<protein>
    <recommendedName>
        <fullName evidence="4">Spore coat protein U domain-containing protein</fullName>
    </recommendedName>
</protein>
<gene>
    <name evidence="2" type="ORF">ACX27_08955</name>
</gene>
<reference evidence="2 3" key="2">
    <citation type="journal article" date="2016" name="Genome Announc.">
        <title>Draft Genome Sequence of the N2-Fixing Cyanobacterium Nostoc piscinale CENA21, Isolated from the Brazilian Amazon Floodplain.</title>
        <authorList>
            <person name="Leao T."/>
            <person name="Guimaraes P.I."/>
            <person name="de Melo A.G."/>
            <person name="Ramos R.T."/>
            <person name="Leao P.N."/>
            <person name="Silva A."/>
            <person name="Fiore M.F."/>
            <person name="Schneider M.P."/>
        </authorList>
    </citation>
    <scope>NUCLEOTIDE SEQUENCE [LARGE SCALE GENOMIC DNA]</scope>
    <source>
        <strain evidence="2 3">CENA21</strain>
    </source>
</reference>
<evidence type="ECO:0000313" key="2">
    <source>
        <dbReference type="EMBL" id="ALF52950.1"/>
    </source>
</evidence>
<evidence type="ECO:0000256" key="1">
    <source>
        <dbReference type="SAM" id="SignalP"/>
    </source>
</evidence>